<evidence type="ECO:0000259" key="2">
    <source>
        <dbReference type="SMART" id="SM01006"/>
    </source>
</evidence>
<feature type="domain" description="Acyltransferase MbtK/IucB-like conserved" evidence="2">
    <location>
        <begin position="382"/>
        <end position="428"/>
    </location>
</feature>
<sequence>MPSSTCHLPNGHTFSVTPVFGGVTFKETDVYLHNTALPPGWTVVIHTDVYLHNTALPPGWTVVIHTEKLIEEGHEDDKHQPHDSHGTTVDAATAVEPKVRISTFRKPTLQNDCIFISSINSPSDFKTPVSPSRQIAMMLWATLWWYFHEPEPDLHLITEASANTAESGRPKGEWRVNIKREGIFKGRNLLQKLERMGLISNEDSSVGTESLEVRNPINGPRMFTSRRSFWQLDPRIFVYTQTPTNVVPVNAGSLSPLTSPFGSRPASPSLESLRIAEGGASPTDSPPPSQVLNSLAGLFDSSSHLPTYYPPAPTQYIFTNGVRHPLRQRAPHQGETFYVRYVPSVGQYLSFRVPVLNIAKTSGPHHAHTPSTSSLVVPPIPSPSGLSDLDLLHKWMNVPRVNAAWGEAGSKSKIEGFLKQGLNSRHSFPVFGCWNGRPFGYFEIYWVKEDRFGRLLNNVGNYDRGLHVLVGEDEFRGSHRVHLWLSSLVHYCWLADPRTETVLLEPRVDNQKLISYLMQLGFYKEGEVAFPHKQSAVMKINRDSWNQPAL</sequence>
<dbReference type="Gene3D" id="3.40.630.30">
    <property type="match status" value="1"/>
</dbReference>
<dbReference type="AlphaFoldDB" id="A0A093XEH1"/>
<dbReference type="SMART" id="SM01006">
    <property type="entry name" value="AlcB"/>
    <property type="match status" value="1"/>
</dbReference>
<reference evidence="3" key="1">
    <citation type="journal article" date="2014" name="PLoS Genet.">
        <title>Signature Gene Expression Reveals Novel Clues to the Molecular Mechanisms of Dimorphic Transition in Penicillium marneffei.</title>
        <authorList>
            <person name="Yang E."/>
            <person name="Wang G."/>
            <person name="Cai J."/>
            <person name="Woo P.C."/>
            <person name="Lau S.K."/>
            <person name="Yuen K.-Y."/>
            <person name="Chow W.-N."/>
            <person name="Lin X."/>
        </authorList>
    </citation>
    <scope>NUCLEOTIDE SEQUENCE [LARGE SCALE GENOMIC DNA]</scope>
    <source>
        <strain evidence="3">PM1</strain>
    </source>
</reference>
<dbReference type="EMBL" id="JPOX01000034">
    <property type="protein sequence ID" value="KFX43593.1"/>
    <property type="molecule type" value="Genomic_DNA"/>
</dbReference>
<evidence type="ECO:0000256" key="1">
    <source>
        <dbReference type="ARBA" id="ARBA00009893"/>
    </source>
</evidence>
<dbReference type="InterPro" id="IPR016181">
    <property type="entry name" value="Acyl_CoA_acyltransferase"/>
</dbReference>
<keyword evidence="3" id="KW-0012">Acyltransferase</keyword>
<keyword evidence="3" id="KW-0808">Transferase</keyword>
<dbReference type="Pfam" id="PF13523">
    <property type="entry name" value="Acetyltransf_8"/>
    <property type="match status" value="1"/>
</dbReference>
<accession>A0A093XEH1</accession>
<organism evidence="3">
    <name type="scientific">Talaromyces marneffei PM1</name>
    <dbReference type="NCBI Taxonomy" id="1077442"/>
    <lineage>
        <taxon>Eukaryota</taxon>
        <taxon>Fungi</taxon>
        <taxon>Dikarya</taxon>
        <taxon>Ascomycota</taxon>
        <taxon>Pezizomycotina</taxon>
        <taxon>Eurotiomycetes</taxon>
        <taxon>Eurotiomycetidae</taxon>
        <taxon>Eurotiales</taxon>
        <taxon>Trichocomaceae</taxon>
        <taxon>Talaromyces</taxon>
        <taxon>Talaromyces sect. Talaromyces</taxon>
    </lineage>
</organism>
<dbReference type="HOGENOM" id="CLU_027095_1_0_1"/>
<comment type="caution">
    <text evidence="3">The sequence shown here is derived from an EMBL/GenBank/DDBJ whole genome shotgun (WGS) entry which is preliminary data.</text>
</comment>
<dbReference type="PANTHER" id="PTHR31438:SF1">
    <property type="entry name" value="LYSINE N-ACYLTRANSFERASE C17G9.06C-RELATED"/>
    <property type="match status" value="1"/>
</dbReference>
<dbReference type="GO" id="GO:0019290">
    <property type="term" value="P:siderophore biosynthetic process"/>
    <property type="evidence" value="ECO:0007669"/>
    <property type="project" value="InterPro"/>
</dbReference>
<dbReference type="eggNOG" id="ENOG502RZMI">
    <property type="taxonomic scope" value="Eukaryota"/>
</dbReference>
<dbReference type="PANTHER" id="PTHR31438">
    <property type="entry name" value="LYSINE N-ACYLTRANSFERASE C17G9.06C-RELATED"/>
    <property type="match status" value="1"/>
</dbReference>
<dbReference type="SUPFAM" id="SSF55729">
    <property type="entry name" value="Acyl-CoA N-acyltransferases (Nat)"/>
    <property type="match status" value="1"/>
</dbReference>
<dbReference type="GO" id="GO:0016410">
    <property type="term" value="F:N-acyltransferase activity"/>
    <property type="evidence" value="ECO:0007669"/>
    <property type="project" value="TreeGrafter"/>
</dbReference>
<evidence type="ECO:0000313" key="3">
    <source>
        <dbReference type="EMBL" id="KFX43593.1"/>
    </source>
</evidence>
<name>A0A093XEH1_TALMA</name>
<protein>
    <submittedName>
        <fullName evidence="3">Putative lysine N-acyltransferase C17G9.06c</fullName>
    </submittedName>
</protein>
<gene>
    <name evidence="3" type="ORF">GQ26_0340560</name>
</gene>
<proteinExistence type="inferred from homology"/>
<comment type="similarity">
    <text evidence="1">Belongs to the lysine N-acyltransferase MbtK family.</text>
</comment>
<dbReference type="InterPro" id="IPR019432">
    <property type="entry name" value="Acyltransferase_MbtK/IucB-like"/>
</dbReference>